<feature type="region of interest" description="Disordered" evidence="2">
    <location>
        <begin position="123"/>
        <end position="153"/>
    </location>
</feature>
<comment type="caution">
    <text evidence="3">The sequence shown here is derived from an EMBL/GenBank/DDBJ whole genome shotgun (WGS) entry which is preliminary data.</text>
</comment>
<feature type="compositionally biased region" description="Low complexity" evidence="2">
    <location>
        <begin position="423"/>
        <end position="433"/>
    </location>
</feature>
<name>A0AAD2FYS0_9STRA</name>
<feature type="coiled-coil region" evidence="1">
    <location>
        <begin position="302"/>
        <end position="364"/>
    </location>
</feature>
<gene>
    <name evidence="3" type="ORF">CYCCA115_LOCUS16724</name>
</gene>
<dbReference type="EMBL" id="CAKOGP040001947">
    <property type="protein sequence ID" value="CAJ1957464.1"/>
    <property type="molecule type" value="Genomic_DNA"/>
</dbReference>
<evidence type="ECO:0000313" key="4">
    <source>
        <dbReference type="Proteomes" id="UP001295423"/>
    </source>
</evidence>
<keyword evidence="1" id="KW-0175">Coiled coil</keyword>
<feature type="compositionally biased region" description="Low complexity" evidence="2">
    <location>
        <begin position="53"/>
        <end position="64"/>
    </location>
</feature>
<feature type="region of interest" description="Disordered" evidence="2">
    <location>
        <begin position="171"/>
        <end position="199"/>
    </location>
</feature>
<keyword evidence="4" id="KW-1185">Reference proteome</keyword>
<feature type="compositionally biased region" description="Basic and acidic residues" evidence="2">
    <location>
        <begin position="521"/>
        <end position="531"/>
    </location>
</feature>
<proteinExistence type="predicted"/>
<feature type="region of interest" description="Disordered" evidence="2">
    <location>
        <begin position="728"/>
        <end position="755"/>
    </location>
</feature>
<feature type="compositionally biased region" description="Polar residues" evidence="2">
    <location>
        <begin position="728"/>
        <end position="752"/>
    </location>
</feature>
<dbReference type="Proteomes" id="UP001295423">
    <property type="component" value="Unassembled WGS sequence"/>
</dbReference>
<feature type="compositionally biased region" description="Basic and acidic residues" evidence="2">
    <location>
        <begin position="24"/>
        <end position="48"/>
    </location>
</feature>
<sequence>MTNEKSSLSPKLLAARAKHHSKRRESLQKLEISKTALERRGSGGDRTVDSTVSSSSMMSESSSSLCGTKIPLHELVEELPVTEEAVPVEDSQQSKKERSSLEYSLSRFEMMQVSNPSQELLTTDQSEEPTKVVGQFSDPPVSPRLNQIRKKHRKLRKESIYKLEASKSAMERLSSDCGDDDETGNSSVSPSSSSALQVPQHEQLALMGENEDLKEQVAALKISQSVFRRESGIVSLNTTSSSSATTPRKQDTLALFEENEDLKEQVSVLLISQAVARKEYQKKIETIRNLHVGFQYVASKEMQRIQQQLQEIVLRCEKLQTSVGKGKQQHDEQQKELEGLQEQLSKVQKQLENAMTNFEEQQEHQDWLVEWSRTTGQEAKHTLKMLGALEIADPESQTRLQNLRGWLDRWSQVAQTIEDLNKNKNSNANDNSSTQKQRKDNSAKTVTPPRLSKIQLSRSLGPSELEVLKAETAQVIDTLRTLRAQLDETEDDDEIQFLEEQIEEQLEFWDVLERHMDELTSMKGEEQETKAPRKGPKSISNEAGMAQSAETLQRLLVEMQTMISNHIATVHGEAEGKSSLSVSSSFVCGSKLIRISSNSPWTPASALTLLLAIEQQQVLMEVIQDQTSQIQQLQKQEEQVKVQLELAQSTMSNIETKRQGVPYDDDGLEGVDEDRQGISTMVSILEKQVQQLQNENATLLSTIQEQNDRHDQALGQKPNEVNVAHALSPSTTQNEVSPQLSQSSFHQSSKKTTAAERNKLAYDTAQAYFSRKQRQSQVLEESPEEFKLSVRQMDLSIRQVSSPSKRFSSTSVFDEAEIQSNRRQSRLLSRHIIGNSESRKPLIFVNEGQIEKAQQEQQVALQTKLKSFLGINW</sequence>
<evidence type="ECO:0000256" key="2">
    <source>
        <dbReference type="SAM" id="MobiDB-lite"/>
    </source>
</evidence>
<dbReference type="AlphaFoldDB" id="A0AAD2FYS0"/>
<accession>A0AAD2FYS0</accession>
<protein>
    <submittedName>
        <fullName evidence="3">Uncharacterized protein</fullName>
    </submittedName>
</protein>
<reference evidence="3" key="1">
    <citation type="submission" date="2023-08" db="EMBL/GenBank/DDBJ databases">
        <authorList>
            <person name="Audoor S."/>
            <person name="Bilcke G."/>
        </authorList>
    </citation>
    <scope>NUCLEOTIDE SEQUENCE</scope>
</reference>
<feature type="region of interest" description="Disordered" evidence="2">
    <location>
        <begin position="420"/>
        <end position="458"/>
    </location>
</feature>
<feature type="coiled-coil region" evidence="1">
    <location>
        <begin position="675"/>
        <end position="709"/>
    </location>
</feature>
<feature type="coiled-coil region" evidence="1">
    <location>
        <begin position="616"/>
        <end position="650"/>
    </location>
</feature>
<feature type="region of interest" description="Disordered" evidence="2">
    <location>
        <begin position="1"/>
        <end position="66"/>
    </location>
</feature>
<evidence type="ECO:0000313" key="3">
    <source>
        <dbReference type="EMBL" id="CAJ1957464.1"/>
    </source>
</evidence>
<evidence type="ECO:0000256" key="1">
    <source>
        <dbReference type="SAM" id="Coils"/>
    </source>
</evidence>
<organism evidence="3 4">
    <name type="scientific">Cylindrotheca closterium</name>
    <dbReference type="NCBI Taxonomy" id="2856"/>
    <lineage>
        <taxon>Eukaryota</taxon>
        <taxon>Sar</taxon>
        <taxon>Stramenopiles</taxon>
        <taxon>Ochrophyta</taxon>
        <taxon>Bacillariophyta</taxon>
        <taxon>Bacillariophyceae</taxon>
        <taxon>Bacillariophycidae</taxon>
        <taxon>Bacillariales</taxon>
        <taxon>Bacillariaceae</taxon>
        <taxon>Cylindrotheca</taxon>
    </lineage>
</organism>
<feature type="region of interest" description="Disordered" evidence="2">
    <location>
        <begin position="521"/>
        <end position="544"/>
    </location>
</feature>